<proteinExistence type="predicted"/>
<feature type="transmembrane region" description="Helical" evidence="1">
    <location>
        <begin position="7"/>
        <end position="27"/>
    </location>
</feature>
<dbReference type="RefSeq" id="WP_275217193.1">
    <property type="nucleotide sequence ID" value="NZ_JAPHVQ010000001.1"/>
</dbReference>
<organism evidence="2 3">
    <name type="scientific">Actinobacillus equuli subsp. equuli</name>
    <dbReference type="NCBI Taxonomy" id="202947"/>
    <lineage>
        <taxon>Bacteria</taxon>
        <taxon>Pseudomonadati</taxon>
        <taxon>Pseudomonadota</taxon>
        <taxon>Gammaproteobacteria</taxon>
        <taxon>Pasteurellales</taxon>
        <taxon>Pasteurellaceae</taxon>
        <taxon>Actinobacillus</taxon>
    </lineage>
</organism>
<keyword evidence="3" id="KW-1185">Reference proteome</keyword>
<keyword evidence="1" id="KW-1133">Transmembrane helix</keyword>
<dbReference type="AlphaFoldDB" id="A0A9X4G159"/>
<evidence type="ECO:0000313" key="3">
    <source>
        <dbReference type="Proteomes" id="UP001142444"/>
    </source>
</evidence>
<dbReference type="Proteomes" id="UP001142444">
    <property type="component" value="Unassembled WGS sequence"/>
</dbReference>
<protein>
    <submittedName>
        <fullName evidence="2">Uncharacterized protein</fullName>
    </submittedName>
</protein>
<reference evidence="2" key="2">
    <citation type="journal article" date="2023" name="Pathogens">
        <title>Pathological Features and Genomic Characterization of an Actinobacillus equuli subsp. equuli Bearing Unique Virulence-Associated Genes from an Adult Horse with Pleuropneumonia.</title>
        <authorList>
            <person name="Kamali M."/>
            <person name="Carossino M."/>
            <person name="Del Piero F."/>
            <person name="Peak L."/>
            <person name="Mitchell M.S."/>
            <person name="Willette J."/>
            <person name="Baker R."/>
            <person name="Li F."/>
            <person name="Kenez A."/>
            <person name="Balasuriya U.B.R."/>
            <person name="Go Y.Y."/>
        </authorList>
    </citation>
    <scope>NUCLEOTIDE SEQUENCE</scope>
    <source>
        <strain evidence="2">4524</strain>
    </source>
</reference>
<reference evidence="2" key="1">
    <citation type="submission" date="2022-11" db="EMBL/GenBank/DDBJ databases">
        <authorList>
            <person name="Kamali M."/>
            <person name="Peak L."/>
            <person name="Go Y.Y."/>
            <person name="Balasuriya U.B.R."/>
            <person name="Carossino M."/>
        </authorList>
    </citation>
    <scope>NUCLEOTIDE SEQUENCE</scope>
    <source>
        <strain evidence="2">4524</strain>
    </source>
</reference>
<sequence length="86" mass="10171">MKLSQFLLYIFLVFMAMWMCFWGYYIILDVMVDREYINYSLLLKEALGDVIYPYVIIIMSKILFARSSHKGNVIKTEKKKEGSNGK</sequence>
<feature type="transmembrane region" description="Helical" evidence="1">
    <location>
        <begin position="47"/>
        <end position="65"/>
    </location>
</feature>
<name>A0A9X4G159_ACTEU</name>
<keyword evidence="1" id="KW-0472">Membrane</keyword>
<keyword evidence="1" id="KW-0812">Transmembrane</keyword>
<accession>A0A9X4G159</accession>
<evidence type="ECO:0000256" key="1">
    <source>
        <dbReference type="SAM" id="Phobius"/>
    </source>
</evidence>
<dbReference type="EMBL" id="JAPHVQ010000001">
    <property type="protein sequence ID" value="MDE8033924.1"/>
    <property type="molecule type" value="Genomic_DNA"/>
</dbReference>
<comment type="caution">
    <text evidence="2">The sequence shown here is derived from an EMBL/GenBank/DDBJ whole genome shotgun (WGS) entry which is preliminary data.</text>
</comment>
<gene>
    <name evidence="2" type="ORF">OQ257_01895</name>
</gene>
<evidence type="ECO:0000313" key="2">
    <source>
        <dbReference type="EMBL" id="MDE8033924.1"/>
    </source>
</evidence>